<organism evidence="1 2">
    <name type="scientific">Peronosclerospora sorghi</name>
    <dbReference type="NCBI Taxonomy" id="230839"/>
    <lineage>
        <taxon>Eukaryota</taxon>
        <taxon>Sar</taxon>
        <taxon>Stramenopiles</taxon>
        <taxon>Oomycota</taxon>
        <taxon>Peronosporomycetes</taxon>
        <taxon>Peronosporales</taxon>
        <taxon>Peronosporaceae</taxon>
        <taxon>Peronosclerospora</taxon>
    </lineage>
</organism>
<comment type="caution">
    <text evidence="1">The sequence shown here is derived from an EMBL/GenBank/DDBJ whole genome shotgun (WGS) entry which is preliminary data.</text>
</comment>
<protein>
    <submittedName>
        <fullName evidence="1">Uncharacterized protein</fullName>
    </submittedName>
</protein>
<evidence type="ECO:0000313" key="2">
    <source>
        <dbReference type="Proteomes" id="UP001163321"/>
    </source>
</evidence>
<gene>
    <name evidence="1" type="ORF">PsorP6_012399</name>
</gene>
<accession>A0ACC0WGL4</accession>
<dbReference type="EMBL" id="CM047592">
    <property type="protein sequence ID" value="KAI9917995.1"/>
    <property type="molecule type" value="Genomic_DNA"/>
</dbReference>
<dbReference type="Proteomes" id="UP001163321">
    <property type="component" value="Chromosome 13"/>
</dbReference>
<reference evidence="1 2" key="1">
    <citation type="journal article" date="2022" name="bioRxiv">
        <title>The genome of the oomycete Peronosclerospora sorghi, a cosmopolitan pathogen of maize and sorghum, is inflated with dispersed pseudogenes.</title>
        <authorList>
            <person name="Fletcher K."/>
            <person name="Martin F."/>
            <person name="Isakeit T."/>
            <person name="Cavanaugh K."/>
            <person name="Magill C."/>
            <person name="Michelmore R."/>
        </authorList>
    </citation>
    <scope>NUCLEOTIDE SEQUENCE [LARGE SCALE GENOMIC DNA]</scope>
    <source>
        <strain evidence="1">P6</strain>
    </source>
</reference>
<sequence length="86" mass="9811">MMTRTCAEDLSRKGIYMNSVDTSWINDENPRNVSVHIAENHNFQTPLDEIDAASRVLDPIFALFQDGNTADPLFGQFLKDYTVSDW</sequence>
<proteinExistence type="predicted"/>
<name>A0ACC0WGL4_9STRA</name>
<evidence type="ECO:0000313" key="1">
    <source>
        <dbReference type="EMBL" id="KAI9917995.1"/>
    </source>
</evidence>
<keyword evidence="2" id="KW-1185">Reference proteome</keyword>